<feature type="domain" description="YCII-related" evidence="2">
    <location>
        <begin position="2"/>
        <end position="84"/>
    </location>
</feature>
<dbReference type="SUPFAM" id="SSF54909">
    <property type="entry name" value="Dimeric alpha+beta barrel"/>
    <property type="match status" value="1"/>
</dbReference>
<evidence type="ECO:0000313" key="4">
    <source>
        <dbReference type="Proteomes" id="UP000199452"/>
    </source>
</evidence>
<dbReference type="Gene3D" id="3.30.70.1060">
    <property type="entry name" value="Dimeric alpha+beta barrel"/>
    <property type="match status" value="1"/>
</dbReference>
<keyword evidence="4" id="KW-1185">Reference proteome</keyword>
<dbReference type="EMBL" id="FMYP01000021">
    <property type="protein sequence ID" value="SDC21199.1"/>
    <property type="molecule type" value="Genomic_DNA"/>
</dbReference>
<proteinExistence type="inferred from homology"/>
<dbReference type="InterPro" id="IPR005545">
    <property type="entry name" value="YCII"/>
</dbReference>
<dbReference type="PANTHER" id="PTHR37828">
    <property type="entry name" value="GSR2449 PROTEIN"/>
    <property type="match status" value="1"/>
</dbReference>
<accession>A0A1G6JR49</accession>
<dbReference type="InterPro" id="IPR011008">
    <property type="entry name" value="Dimeric_a/b-barrel"/>
</dbReference>
<dbReference type="RefSeq" id="WP_244500673.1">
    <property type="nucleotide sequence ID" value="NZ_FMYP01000021.1"/>
</dbReference>
<organism evidence="3 4">
    <name type="scientific">Williamwhitmania taraxaci</name>
    <dbReference type="NCBI Taxonomy" id="1640674"/>
    <lineage>
        <taxon>Bacteria</taxon>
        <taxon>Pseudomonadati</taxon>
        <taxon>Bacteroidota</taxon>
        <taxon>Bacteroidia</taxon>
        <taxon>Bacteroidales</taxon>
        <taxon>Williamwhitmaniaceae</taxon>
        <taxon>Williamwhitmania</taxon>
    </lineage>
</organism>
<evidence type="ECO:0000259" key="2">
    <source>
        <dbReference type="Pfam" id="PF03795"/>
    </source>
</evidence>
<dbReference type="AlphaFoldDB" id="A0A1G6JR49"/>
<dbReference type="PANTHER" id="PTHR37828:SF1">
    <property type="entry name" value="YCII-RELATED DOMAIN-CONTAINING PROTEIN"/>
    <property type="match status" value="1"/>
</dbReference>
<evidence type="ECO:0000256" key="1">
    <source>
        <dbReference type="ARBA" id="ARBA00007689"/>
    </source>
</evidence>
<reference evidence="3 4" key="1">
    <citation type="submission" date="2016-09" db="EMBL/GenBank/DDBJ databases">
        <authorList>
            <person name="Capua I."/>
            <person name="De Benedictis P."/>
            <person name="Joannis T."/>
            <person name="Lombin L.H."/>
            <person name="Cattoli G."/>
        </authorList>
    </citation>
    <scope>NUCLEOTIDE SEQUENCE [LARGE SCALE GENOMIC DNA]</scope>
    <source>
        <strain evidence="3 4">A7P-90m</strain>
    </source>
</reference>
<evidence type="ECO:0000313" key="3">
    <source>
        <dbReference type="EMBL" id="SDC21199.1"/>
    </source>
</evidence>
<name>A0A1G6JR49_9BACT</name>
<comment type="similarity">
    <text evidence="1">Belongs to the YciI family.</text>
</comment>
<gene>
    <name evidence="3" type="ORF">SAMN05216323_102124</name>
</gene>
<dbReference type="STRING" id="1640674.SAMN05216323_102124"/>
<dbReference type="Pfam" id="PF03795">
    <property type="entry name" value="YCII"/>
    <property type="match status" value="1"/>
</dbReference>
<dbReference type="Proteomes" id="UP000199452">
    <property type="component" value="Unassembled WGS sequence"/>
</dbReference>
<sequence>MMLFIIIVTYIKPIEEIDRFLVNHRAFLETYYIKGQFIASGPLNPRTGGILISKGKSKQELLDIFNNDPFHIHGIATYEVMEFNPVKYHEAFKPFIDGL</sequence>
<protein>
    <submittedName>
        <fullName evidence="3">Uncharacterized conserved protein YciI, contains a putative active-site phosphohistidine</fullName>
    </submittedName>
</protein>